<dbReference type="KEGG" id="mku:I2456_05180"/>
<dbReference type="Pfam" id="PF10094">
    <property type="entry name" value="DUF2332"/>
    <property type="match status" value="1"/>
</dbReference>
<dbReference type="Proteomes" id="UP000663583">
    <property type="component" value="Chromosome"/>
</dbReference>
<accession>A0AAX1JEV4</accession>
<name>A0AAX1JEV4_9MYCO</name>
<dbReference type="InterPro" id="IPR011200">
    <property type="entry name" value="UCP012608"/>
</dbReference>
<reference evidence="1" key="2">
    <citation type="submission" date="2020-02" db="EMBL/GenBank/DDBJ databases">
        <authorList>
            <person name="Matsumoto Y."/>
            <person name="Kinjo T."/>
            <person name="Motooka D."/>
            <person name="Nabeya D."/>
            <person name="Jung N."/>
            <person name="Uechi K."/>
            <person name="Horii T."/>
            <person name="Iida T."/>
            <person name="Fujita J."/>
            <person name="Nakamura S."/>
        </authorList>
    </citation>
    <scope>NUCLEOTIDE SEQUENCE</scope>
    <source>
        <strain evidence="1">JCM 13573</strain>
    </source>
</reference>
<dbReference type="AlphaFoldDB" id="A0AAX1JEV4"/>
<evidence type="ECO:0000313" key="2">
    <source>
        <dbReference type="EMBL" id="QPI38910.1"/>
    </source>
</evidence>
<protein>
    <submittedName>
        <fullName evidence="2">DUF2332 family protein</fullName>
    </submittedName>
</protein>
<reference evidence="1 3" key="1">
    <citation type="journal article" date="2019" name="Emerg. Microbes Infect.">
        <title>Comprehensive subspecies identification of 175 nontuberculous mycobacteria species based on 7547 genomic profiles.</title>
        <authorList>
            <person name="Matsumoto Y."/>
            <person name="Kinjo T."/>
            <person name="Motooka D."/>
            <person name="Nabeya D."/>
            <person name="Jung N."/>
            <person name="Uechi K."/>
            <person name="Horii T."/>
            <person name="Iida T."/>
            <person name="Fujita J."/>
            <person name="Nakamura S."/>
        </authorList>
    </citation>
    <scope>NUCLEOTIDE SEQUENCE [LARGE SCALE GENOMIC DNA]</scope>
    <source>
        <strain evidence="1 3">JCM 13573</strain>
    </source>
</reference>
<evidence type="ECO:0000313" key="4">
    <source>
        <dbReference type="Proteomes" id="UP000663583"/>
    </source>
</evidence>
<reference evidence="2" key="3">
    <citation type="submission" date="2020-11" db="EMBL/GenBank/DDBJ databases">
        <title>Intraspecies plasmid and genomic variation of Mycobacterium kubicae revealed by the complete genome sequences of two clinical isolates.</title>
        <authorList>
            <person name="Hendrix J.R."/>
            <person name="Epperson L.E."/>
            <person name="Honda J.R."/>
            <person name="Strong M."/>
        </authorList>
    </citation>
    <scope>NUCLEOTIDE SEQUENCE</scope>
    <source>
        <strain evidence="2">JCM 13573</strain>
    </source>
</reference>
<dbReference type="EMBL" id="CP065047">
    <property type="protein sequence ID" value="QPI38910.1"/>
    <property type="molecule type" value="Genomic_DNA"/>
</dbReference>
<sequence length="350" mass="37969">MTQGTEHLTRTLRTQGRFCAGSGSPMYGDLLELVAADVEAGGVFASILAGHEADPEGHAVPLRLLGGLHRMVLDGRAPALRRWYPSTGGAWEADTAWPEILRVAAEHPDALRTALDHPPQTNEVGRSAALVGALLWINRERRLPIRLFEIGSSAGLNLRADRYRYRYAGGSWGPPDSPVTVDDAWRGEMPPADGVQIVERHGYDIAPIDVTTVDGEMRVLSYVWPDQSERLDRLRGAIAVAREVPARLERRSAGAAVADLPLATGALTVLWHSITWQYLSPDERAAVRTGIEALGAQADTDSPFAHVFLEPARAAPGDAVTFLVRATCWPGGAVRVLAECHPHGPPVHWR</sequence>
<evidence type="ECO:0000313" key="1">
    <source>
        <dbReference type="EMBL" id="GFG63221.1"/>
    </source>
</evidence>
<proteinExistence type="predicted"/>
<gene>
    <name evidence="2" type="ORF">I2456_05180</name>
    <name evidence="1" type="ORF">MKUB_07110</name>
</gene>
<evidence type="ECO:0000313" key="3">
    <source>
        <dbReference type="Proteomes" id="UP000465306"/>
    </source>
</evidence>
<dbReference type="RefSeq" id="WP_085073665.1">
    <property type="nucleotide sequence ID" value="NZ_BLKU01000002.1"/>
</dbReference>
<organism evidence="2 4">
    <name type="scientific">Mycobacterium kubicae</name>
    <dbReference type="NCBI Taxonomy" id="120959"/>
    <lineage>
        <taxon>Bacteria</taxon>
        <taxon>Bacillati</taxon>
        <taxon>Actinomycetota</taxon>
        <taxon>Actinomycetes</taxon>
        <taxon>Mycobacteriales</taxon>
        <taxon>Mycobacteriaceae</taxon>
        <taxon>Mycobacterium</taxon>
        <taxon>Mycobacterium simiae complex</taxon>
    </lineage>
</organism>
<dbReference type="EMBL" id="BLKU01000002">
    <property type="protein sequence ID" value="GFG63221.1"/>
    <property type="molecule type" value="Genomic_DNA"/>
</dbReference>
<keyword evidence="3" id="KW-1185">Reference proteome</keyword>
<dbReference type="PIRSF" id="PIRSF012608">
    <property type="entry name" value="UCP012608"/>
    <property type="match status" value="1"/>
</dbReference>
<dbReference type="Proteomes" id="UP000465306">
    <property type="component" value="Unassembled WGS sequence"/>
</dbReference>